<dbReference type="CDD" id="cd06222">
    <property type="entry name" value="RNase_H_like"/>
    <property type="match status" value="1"/>
</dbReference>
<dbReference type="SUPFAM" id="SSF56219">
    <property type="entry name" value="DNase I-like"/>
    <property type="match status" value="1"/>
</dbReference>
<dbReference type="GO" id="GO:0003676">
    <property type="term" value="F:nucleic acid binding"/>
    <property type="evidence" value="ECO:0007669"/>
    <property type="project" value="InterPro"/>
</dbReference>
<dbReference type="InterPro" id="IPR005135">
    <property type="entry name" value="Endo/exonuclease/phosphatase"/>
</dbReference>
<dbReference type="PROSITE" id="PS50878">
    <property type="entry name" value="RT_POL"/>
    <property type="match status" value="1"/>
</dbReference>
<dbReference type="InterPro" id="IPR025558">
    <property type="entry name" value="DUF4283"/>
</dbReference>
<feature type="domain" description="Reverse transcriptase" evidence="1">
    <location>
        <begin position="848"/>
        <end position="1124"/>
    </location>
</feature>
<dbReference type="CDD" id="cd01650">
    <property type="entry name" value="RT_nLTR_like"/>
    <property type="match status" value="1"/>
</dbReference>
<protein>
    <recommendedName>
        <fullName evidence="1">Reverse transcriptase domain-containing protein</fullName>
    </recommendedName>
</protein>
<reference evidence="2" key="2">
    <citation type="submission" date="2021-03" db="UniProtKB">
        <authorList>
            <consortium name="EnsemblPlants"/>
        </authorList>
    </citation>
    <scope>IDENTIFICATION</scope>
</reference>
<dbReference type="InterPro" id="IPR043502">
    <property type="entry name" value="DNA/RNA_pol_sf"/>
</dbReference>
<dbReference type="InterPro" id="IPR036691">
    <property type="entry name" value="Endo/exonu/phosph_ase_sf"/>
</dbReference>
<dbReference type="EnsemblPlants" id="evm.model.05.591">
    <property type="protein sequence ID" value="cds.evm.model.05.591"/>
    <property type="gene ID" value="evm.TU.05.591"/>
</dbReference>
<dbReference type="GO" id="GO:0004523">
    <property type="term" value="F:RNA-DNA hybrid ribonuclease activity"/>
    <property type="evidence" value="ECO:0007669"/>
    <property type="project" value="InterPro"/>
</dbReference>
<dbReference type="Pfam" id="PF13966">
    <property type="entry name" value="zf-RVT"/>
    <property type="match status" value="1"/>
</dbReference>
<dbReference type="InterPro" id="IPR000477">
    <property type="entry name" value="RT_dom"/>
</dbReference>
<proteinExistence type="predicted"/>
<dbReference type="Gene3D" id="3.60.10.10">
    <property type="entry name" value="Endonuclease/exonuclease/phosphatase"/>
    <property type="match status" value="1"/>
</dbReference>
<dbReference type="Gramene" id="evm.model.05.591">
    <property type="protein sequence ID" value="cds.evm.model.05.591"/>
    <property type="gene ID" value="evm.TU.05.591"/>
</dbReference>
<dbReference type="Pfam" id="PF13456">
    <property type="entry name" value="RVT_3"/>
    <property type="match status" value="1"/>
</dbReference>
<dbReference type="InterPro" id="IPR036397">
    <property type="entry name" value="RNaseH_sf"/>
</dbReference>
<dbReference type="Pfam" id="PF14111">
    <property type="entry name" value="DUF4283"/>
    <property type="match status" value="1"/>
</dbReference>
<dbReference type="InterPro" id="IPR026960">
    <property type="entry name" value="RVT-Znf"/>
</dbReference>
<dbReference type="InterPro" id="IPR012337">
    <property type="entry name" value="RNaseH-like_sf"/>
</dbReference>
<dbReference type="PANTHER" id="PTHR33116:SF86">
    <property type="entry name" value="REVERSE TRANSCRIPTASE DOMAIN-CONTAINING PROTEIN"/>
    <property type="match status" value="1"/>
</dbReference>
<dbReference type="Gene3D" id="3.30.420.10">
    <property type="entry name" value="Ribonuclease H-like superfamily/Ribonuclease H"/>
    <property type="match status" value="1"/>
</dbReference>
<dbReference type="Proteomes" id="UP000596661">
    <property type="component" value="Chromosome 5"/>
</dbReference>
<dbReference type="EMBL" id="UZAU01000433">
    <property type="status" value="NOT_ANNOTATED_CDS"/>
    <property type="molecule type" value="Genomic_DNA"/>
</dbReference>
<sequence length="1627" mass="185833">MASSSYSVNELEDLYANIEIEGEDDVANTFEFEESEVEITNAELCIVGRFLTARAIDYDVMRHIMASLWQPGKGMYVKQLESNRFLFQFYHEIDLNRVIEGSPWTFNRIQFVFTKLKPTDDPRLVPLNSLDIWVQVHGLQYGFKSENVLKRAGNYIGTFVESDRKNFRGIWRDYMRVQVTLNVTVPLKRRTKLRRTAGDEEKFCPKRFDVPTDQLAQPYGIWMKAQPRRRHHLIGSQWLCNGDGDDVESTDGSPLGENRQQSTIKALLIKEPIAPDQGALNNHRINLGKSKGVIVPEIMQPLYGNMSTSPRESPLDTLEEELEDNVIVDSKRRRTRLERESTVINLVQDEPTGGNNDGISNEVMEEDTATCPPITMSVLSWNCRGLGNTWTFRFLVDLVIQKKPNFLFLCETLSNNIVLERLRVKLGFEGLYSVDSRGHSGGVAMLWRNNIEAQLLRYSTNFIDIQIESPNSTPWRLTGLYGEPNREQRHHTWNLIRNLQQLSTLPWCIIGDLNNVTSHNDKRGGNNYPQRLIDGFNQTLSDCRLIDLDIVGYPFTWERGRGTPNLIEVRLDRALVSHSWTNFFTTAQLFNLELTASDHCPILLQPTVQHVFVPAHQFRFENALLHEPLCFQVVKKVWEAHTDCNILERLRICGENLAVWGRDYTGNFKQRISKCKAEIKRWKRGRDTESIKKYDDAQKLLSEIMNQREVFWRQRSKQLWLREGDQNSKFFHAKATSRKKNNAIHSLQNDSRAWVNWEIGLDSLIVDYFQNLFVSTNSDFNDVVLSIVPSITTVKNESLLAPITDEEVKKALFQMRPDKSPDPDGMTPGFYQKYWSIVGRDVINQVKEFFATCSLPHGINRTNIVLIPKKKQPCTMSDLRPISLCNVLYKVISKVLANRLKIVLHTIISEQQSAFILGRLISDNIMIAFEVMHYLKRKRKGKEGCMALKLDLSKAYDWVEWDFIRAMMIRMGFASYFVDLILQTLTSVEYNVVHRGKSLGAIIPHRGICQGDPLSSYLFLICAEGLSSLIRRFEGLGHIKGCKVANGAPIISYMLFADDSYIYCRGTEREASNRICSLLRMEIALENSTYLGLPCTMGQNKNAILGFLREKMQKRIQSWEGRFLSKAGREILLKTVAQALPSYAMSVFLLPVDTCSSLESMMSKYWWNTSNQNSRGISWMSWKQLTKQKDDGGMGFRSLRDYNFSLLGKQGCRLLTHEQSLVSRVYKARYYPHGSFLTATLGSNPSFIWKSIFESQDLVKAGARIRIGSVNQLMKINQRERDVEVISDIFNSRDAQIILQIPLSAQVHEDAWYWSKEATGFYSVKSAYKHIQDSKGNWANDEGTNFWKKYWKIKVPLKVLHFAWRDLTDCLATQVQLQIKHVPVATTCVFCNDAAKTTLHLFVECPFSKSCWNRSAISLPTSNCTSFFDWFSAIWSRHGGGFIEEILMSCRFEPLHLNSNCYDSNESWTKPDDGMIKVNVDGATFETSNSFGTGLIARDSKGAVILASSTFSNGFYNAPFAEIISIKEALSWIKDSNLSNVVIETDCLTAVQALQSQVDMPSMFGIVVKDCKVLLSSLFNVIVSHVKRSGNKAAHCLARGSCFWSDRKFSESTLPSTLKSIVIADLI</sequence>
<dbReference type="Pfam" id="PF03372">
    <property type="entry name" value="Exo_endo_phos"/>
    <property type="match status" value="1"/>
</dbReference>
<keyword evidence="3" id="KW-1185">Reference proteome</keyword>
<evidence type="ECO:0000259" key="1">
    <source>
        <dbReference type="PROSITE" id="PS50878"/>
    </source>
</evidence>
<dbReference type="SUPFAM" id="SSF53098">
    <property type="entry name" value="Ribonuclease H-like"/>
    <property type="match status" value="1"/>
</dbReference>
<name>A0A803PR19_CANSA</name>
<evidence type="ECO:0000313" key="3">
    <source>
        <dbReference type="Proteomes" id="UP000596661"/>
    </source>
</evidence>
<dbReference type="InterPro" id="IPR044730">
    <property type="entry name" value="RNase_H-like_dom_plant"/>
</dbReference>
<dbReference type="InterPro" id="IPR002156">
    <property type="entry name" value="RNaseH_domain"/>
</dbReference>
<dbReference type="Pfam" id="PF00078">
    <property type="entry name" value="RVT_1"/>
    <property type="match status" value="1"/>
</dbReference>
<organism evidence="2 3">
    <name type="scientific">Cannabis sativa</name>
    <name type="common">Hemp</name>
    <name type="synonym">Marijuana</name>
    <dbReference type="NCBI Taxonomy" id="3483"/>
    <lineage>
        <taxon>Eukaryota</taxon>
        <taxon>Viridiplantae</taxon>
        <taxon>Streptophyta</taxon>
        <taxon>Embryophyta</taxon>
        <taxon>Tracheophyta</taxon>
        <taxon>Spermatophyta</taxon>
        <taxon>Magnoliopsida</taxon>
        <taxon>eudicotyledons</taxon>
        <taxon>Gunneridae</taxon>
        <taxon>Pentapetalae</taxon>
        <taxon>rosids</taxon>
        <taxon>fabids</taxon>
        <taxon>Rosales</taxon>
        <taxon>Cannabaceae</taxon>
        <taxon>Cannabis</taxon>
    </lineage>
</organism>
<dbReference type="SUPFAM" id="SSF56672">
    <property type="entry name" value="DNA/RNA polymerases"/>
    <property type="match status" value="1"/>
</dbReference>
<accession>A0A803PR19</accession>
<dbReference type="PANTHER" id="PTHR33116">
    <property type="entry name" value="REVERSE TRANSCRIPTASE ZINC-BINDING DOMAIN-CONTAINING PROTEIN-RELATED-RELATED"/>
    <property type="match status" value="1"/>
</dbReference>
<evidence type="ECO:0000313" key="2">
    <source>
        <dbReference type="EnsemblPlants" id="cds.evm.model.05.591"/>
    </source>
</evidence>
<reference evidence="2" key="1">
    <citation type="submission" date="2018-11" db="EMBL/GenBank/DDBJ databases">
        <authorList>
            <person name="Grassa J C."/>
        </authorList>
    </citation>
    <scope>NUCLEOTIDE SEQUENCE [LARGE SCALE GENOMIC DNA]</scope>
</reference>